<dbReference type="InterPro" id="IPR052558">
    <property type="entry name" value="Siderophore_Hydrolase_D"/>
</dbReference>
<feature type="chain" id="PRO_5045934225" evidence="3">
    <location>
        <begin position="27"/>
        <end position="288"/>
    </location>
</feature>
<accession>A0ABX8E3Y3</accession>
<dbReference type="GO" id="GO:0016787">
    <property type="term" value="F:hydrolase activity"/>
    <property type="evidence" value="ECO:0007669"/>
    <property type="project" value="UniProtKB-KW"/>
</dbReference>
<gene>
    <name evidence="4" type="ORF">HT578_02725</name>
</gene>
<sequence>MVSSRARALTAGLALATFAAPAPLLAAPYIIEGSDTFAMTSRTGARYRVHVHVPRRPAPPGGFPVLYLLDGDMTFASAVETAQRLARFGRDEGQSEGIVVAIGYPDGDDMLARRSFDYTPEGPPDAVAHPTGGAPAFRRFLAGDLMPRITGRYRVDTARQTLWGHSFGALFVLDTLLGEPELFRNYVATSPSLWFGARSLLGGLAGLPARLAAAGPRTLHLAVGEREQDSVRARSQAMTMTHRELADRLAAVENLEVHSRVYSGESHGGTLLPGLGQAVRVAFQEARP</sequence>
<evidence type="ECO:0000313" key="5">
    <source>
        <dbReference type="Proteomes" id="UP000677126"/>
    </source>
</evidence>
<name>A0ABX8E3Y3_9SPHN</name>
<dbReference type="SUPFAM" id="SSF53474">
    <property type="entry name" value="alpha/beta-Hydrolases"/>
    <property type="match status" value="1"/>
</dbReference>
<comment type="similarity">
    <text evidence="1">Belongs to the esterase D family.</text>
</comment>
<keyword evidence="5" id="KW-1185">Reference proteome</keyword>
<keyword evidence="3" id="KW-0732">Signal</keyword>
<evidence type="ECO:0000256" key="1">
    <source>
        <dbReference type="ARBA" id="ARBA00005622"/>
    </source>
</evidence>
<dbReference type="RefSeq" id="WP_213502088.1">
    <property type="nucleotide sequence ID" value="NZ_CP054856.1"/>
</dbReference>
<evidence type="ECO:0000313" key="4">
    <source>
        <dbReference type="EMBL" id="QVM82761.1"/>
    </source>
</evidence>
<dbReference type="InterPro" id="IPR000801">
    <property type="entry name" value="Esterase-like"/>
</dbReference>
<evidence type="ECO:0000256" key="3">
    <source>
        <dbReference type="SAM" id="SignalP"/>
    </source>
</evidence>
<dbReference type="PANTHER" id="PTHR40841:SF2">
    <property type="entry name" value="SIDEROPHORE-DEGRADING ESTERASE (EUROFUNG)"/>
    <property type="match status" value="1"/>
</dbReference>
<evidence type="ECO:0000256" key="2">
    <source>
        <dbReference type="ARBA" id="ARBA00022801"/>
    </source>
</evidence>
<reference evidence="4 5" key="1">
    <citation type="journal article" date="2021" name="Int. J. Syst. Evol. Microbiol.">
        <title>Novosphingobium decolorationis sp. nov., an aniline blue-decolourizing bacterium isolated from East Pacific sediment.</title>
        <authorList>
            <person name="Chen X."/>
            <person name="Dong B."/>
            <person name="Chen T."/>
            <person name="Ren N."/>
            <person name="Wang J."/>
            <person name="Xu Y."/>
            <person name="Yang J."/>
            <person name="Zhu S."/>
            <person name="Chen J."/>
        </authorList>
    </citation>
    <scope>NUCLEOTIDE SEQUENCE [LARGE SCALE GENOMIC DNA]</scope>
    <source>
        <strain evidence="4 5">502str22</strain>
    </source>
</reference>
<dbReference type="PANTHER" id="PTHR40841">
    <property type="entry name" value="SIDEROPHORE TRIACETYLFUSARININE C ESTERASE"/>
    <property type="match status" value="1"/>
</dbReference>
<dbReference type="Pfam" id="PF00756">
    <property type="entry name" value="Esterase"/>
    <property type="match status" value="1"/>
</dbReference>
<dbReference type="InterPro" id="IPR029058">
    <property type="entry name" value="AB_hydrolase_fold"/>
</dbReference>
<keyword evidence="2 4" id="KW-0378">Hydrolase</keyword>
<feature type="signal peptide" evidence="3">
    <location>
        <begin position="1"/>
        <end position="26"/>
    </location>
</feature>
<dbReference type="Proteomes" id="UP000677126">
    <property type="component" value="Chromosome"/>
</dbReference>
<proteinExistence type="inferred from homology"/>
<protein>
    <submittedName>
        <fullName evidence="4">Alpha/beta hydrolase</fullName>
    </submittedName>
</protein>
<dbReference type="EMBL" id="CP054856">
    <property type="protein sequence ID" value="QVM82761.1"/>
    <property type="molecule type" value="Genomic_DNA"/>
</dbReference>
<dbReference type="Gene3D" id="3.40.50.1820">
    <property type="entry name" value="alpha/beta hydrolase"/>
    <property type="match status" value="1"/>
</dbReference>
<organism evidence="4 5">
    <name type="scientific">Novosphingobium decolorationis</name>
    <dbReference type="NCBI Taxonomy" id="2698673"/>
    <lineage>
        <taxon>Bacteria</taxon>
        <taxon>Pseudomonadati</taxon>
        <taxon>Pseudomonadota</taxon>
        <taxon>Alphaproteobacteria</taxon>
        <taxon>Sphingomonadales</taxon>
        <taxon>Sphingomonadaceae</taxon>
        <taxon>Novosphingobium</taxon>
    </lineage>
</organism>